<name>A0AAD9YN25_COLKA</name>
<comment type="caution">
    <text evidence="2">The sequence shown here is derived from an EMBL/GenBank/DDBJ whole genome shotgun (WGS) entry which is preliminary data.</text>
</comment>
<evidence type="ECO:0000313" key="2">
    <source>
        <dbReference type="EMBL" id="KAK2770632.1"/>
    </source>
</evidence>
<organism evidence="2 3">
    <name type="scientific">Colletotrichum kahawae</name>
    <name type="common">Coffee berry disease fungus</name>
    <dbReference type="NCBI Taxonomy" id="34407"/>
    <lineage>
        <taxon>Eukaryota</taxon>
        <taxon>Fungi</taxon>
        <taxon>Dikarya</taxon>
        <taxon>Ascomycota</taxon>
        <taxon>Pezizomycotina</taxon>
        <taxon>Sordariomycetes</taxon>
        <taxon>Hypocreomycetidae</taxon>
        <taxon>Glomerellales</taxon>
        <taxon>Glomerellaceae</taxon>
        <taxon>Colletotrichum</taxon>
        <taxon>Colletotrichum gloeosporioides species complex</taxon>
    </lineage>
</organism>
<keyword evidence="3" id="KW-1185">Reference proteome</keyword>
<feature type="transmembrane region" description="Helical" evidence="1">
    <location>
        <begin position="195"/>
        <end position="219"/>
    </location>
</feature>
<evidence type="ECO:0000313" key="3">
    <source>
        <dbReference type="Proteomes" id="UP001281614"/>
    </source>
</evidence>
<sequence length="369" mass="42766">MSSETGNVVDIHAPVDGWVGTSRDRGSIEILWDCCFTVLLCCWVSTHPNASSPSDRWYHHYVDKFHIALLGLLGPDFLFAIAVGQLSSARRSVQLCNRAIWTYRHAFFVDMGGLFLRSPDYPEGFPITAEELHYLVKYDHVDFPDMESMRVDKADTADTLSSFLDIIHMKLLSRSMKHRLWDRVPPYAWEPAHPIFLPLALLVAFGFGASFLSAWNFYFPTDTEKLLWRIFASYHAFFCVQGGLYYAFDICRWHQRNNAKYENRQDVENERAENTAMPNDLETAIPQISPKLKQRIANRLHRWAMKWRNSSADQDPDMAIPLRVSVPMSVLLFFYICGRLFVYIEDFYSLRRQPAGVYLTVNRFMPFSG</sequence>
<feature type="transmembrane region" description="Helical" evidence="1">
    <location>
        <begin position="226"/>
        <end position="248"/>
    </location>
</feature>
<protein>
    <submittedName>
        <fullName evidence="2">Tannase subunit</fullName>
    </submittedName>
</protein>
<dbReference type="PANTHER" id="PTHR35043:SF8">
    <property type="entry name" value="DUF4220 DOMAIN-CONTAINING PROTEIN"/>
    <property type="match status" value="1"/>
</dbReference>
<dbReference type="EMBL" id="VYYT01000091">
    <property type="protein sequence ID" value="KAK2770632.1"/>
    <property type="molecule type" value="Genomic_DNA"/>
</dbReference>
<keyword evidence="1" id="KW-0812">Transmembrane</keyword>
<feature type="transmembrane region" description="Helical" evidence="1">
    <location>
        <begin position="66"/>
        <end position="87"/>
    </location>
</feature>
<feature type="transmembrane region" description="Helical" evidence="1">
    <location>
        <begin position="324"/>
        <end position="344"/>
    </location>
</feature>
<dbReference type="PANTHER" id="PTHR35043">
    <property type="entry name" value="TRANSCRIPTION FACTOR DOMAIN-CONTAINING PROTEIN"/>
    <property type="match status" value="1"/>
</dbReference>
<accession>A0AAD9YN25</accession>
<dbReference type="AlphaFoldDB" id="A0AAD9YN25"/>
<gene>
    <name evidence="2" type="ORF">CKAH01_14603</name>
</gene>
<proteinExistence type="predicted"/>
<dbReference type="Proteomes" id="UP001281614">
    <property type="component" value="Unassembled WGS sequence"/>
</dbReference>
<evidence type="ECO:0000256" key="1">
    <source>
        <dbReference type="SAM" id="Phobius"/>
    </source>
</evidence>
<keyword evidence="1" id="KW-1133">Transmembrane helix</keyword>
<keyword evidence="1" id="KW-0472">Membrane</keyword>
<reference evidence="2" key="1">
    <citation type="submission" date="2023-02" db="EMBL/GenBank/DDBJ databases">
        <title>Colletotrichum kahawae CIFC_Que2 genome sequencing and assembly.</title>
        <authorList>
            <person name="Baroncelli R."/>
        </authorList>
    </citation>
    <scope>NUCLEOTIDE SEQUENCE</scope>
    <source>
        <strain evidence="2">CIFC_Que2</strain>
    </source>
</reference>